<dbReference type="InterPro" id="IPR044925">
    <property type="entry name" value="His-Me_finger_sf"/>
</dbReference>
<reference evidence="2" key="1">
    <citation type="journal article" date="2015" name="Nature">
        <title>Complex archaea that bridge the gap between prokaryotes and eukaryotes.</title>
        <authorList>
            <person name="Spang A."/>
            <person name="Saw J.H."/>
            <person name="Jorgensen S.L."/>
            <person name="Zaremba-Niedzwiedzka K."/>
            <person name="Martijn J."/>
            <person name="Lind A.E."/>
            <person name="van Eijk R."/>
            <person name="Schleper C."/>
            <person name="Guy L."/>
            <person name="Ettema T.J."/>
        </authorList>
    </citation>
    <scope>NUCLEOTIDE SEQUENCE</scope>
</reference>
<dbReference type="EMBL" id="LAZR01000317">
    <property type="protein sequence ID" value="KKN74993.1"/>
    <property type="molecule type" value="Genomic_DNA"/>
</dbReference>
<dbReference type="SUPFAM" id="SSF54060">
    <property type="entry name" value="His-Me finger endonucleases"/>
    <property type="match status" value="1"/>
</dbReference>
<gene>
    <name evidence="2" type="ORF">LCGC14_0384950</name>
</gene>
<feature type="coiled-coil region" evidence="1">
    <location>
        <begin position="143"/>
        <end position="191"/>
    </location>
</feature>
<organism evidence="2">
    <name type="scientific">marine sediment metagenome</name>
    <dbReference type="NCBI Taxonomy" id="412755"/>
    <lineage>
        <taxon>unclassified sequences</taxon>
        <taxon>metagenomes</taxon>
        <taxon>ecological metagenomes</taxon>
    </lineage>
</organism>
<protein>
    <recommendedName>
        <fullName evidence="3">HNH nuclease domain-containing protein</fullName>
    </recommendedName>
</protein>
<dbReference type="AlphaFoldDB" id="A0A0F9WA57"/>
<evidence type="ECO:0000313" key="2">
    <source>
        <dbReference type="EMBL" id="KKN74993.1"/>
    </source>
</evidence>
<accession>A0A0F9WA57</accession>
<evidence type="ECO:0000256" key="1">
    <source>
        <dbReference type="SAM" id="Coils"/>
    </source>
</evidence>
<proteinExistence type="predicted"/>
<name>A0A0F9WA57_9ZZZZ</name>
<dbReference type="Gene3D" id="3.90.75.20">
    <property type="match status" value="1"/>
</dbReference>
<comment type="caution">
    <text evidence="2">The sequence shown here is derived from an EMBL/GenBank/DDBJ whole genome shotgun (WGS) entry which is preliminary data.</text>
</comment>
<evidence type="ECO:0008006" key="3">
    <source>
        <dbReference type="Google" id="ProtNLM"/>
    </source>
</evidence>
<keyword evidence="1" id="KW-0175">Coiled coil</keyword>
<sequence>MPRFGETKYGREIGKAASANKFIWIACKVCGKGKWDRVSQQRSKCADCARSENSRNYYKEHKGNKSPQWKGGRFKRAKDGYVFVYLQPDDFFYPMASTENYVLEHRLVVAQSLGRCLASWEIVHHKGTKYPTGSVENRSDNRIENLQLVSDDQNKQMKLMENKIAGQANQIRMLKADIKDLLKDLEDRSNE</sequence>